<feature type="site" description="Important for substrate specificity" evidence="4">
    <location>
        <position position="86"/>
    </location>
</feature>
<comment type="similarity">
    <text evidence="4">Belongs to the Maf family. YhdE subfamily.</text>
</comment>
<name>A0AAW7X485_9GAMM</name>
<dbReference type="HAMAP" id="MF_00528">
    <property type="entry name" value="Maf"/>
    <property type="match status" value="1"/>
</dbReference>
<dbReference type="PANTHER" id="PTHR43213:SF5">
    <property type="entry name" value="BIFUNCTIONAL DTTP_UTP PYROPHOSPHATASE_METHYLTRANSFERASE PROTEIN-RELATED"/>
    <property type="match status" value="1"/>
</dbReference>
<comment type="caution">
    <text evidence="4">Lacks conserved residue(s) required for the propagation of feature annotation.</text>
</comment>
<gene>
    <name evidence="5" type="ORF">Q4521_03050</name>
</gene>
<dbReference type="NCBIfam" id="TIGR00172">
    <property type="entry name" value="maf"/>
    <property type="match status" value="1"/>
</dbReference>
<keyword evidence="3 4" id="KW-0546">Nucleotide metabolism</keyword>
<accession>A0AAW7X485</accession>
<dbReference type="PIRSF" id="PIRSF006305">
    <property type="entry name" value="Maf"/>
    <property type="match status" value="1"/>
</dbReference>
<dbReference type="EMBL" id="JAUOPB010000002">
    <property type="protein sequence ID" value="MDO6421441.1"/>
    <property type="molecule type" value="Genomic_DNA"/>
</dbReference>
<proteinExistence type="inferred from homology"/>
<evidence type="ECO:0000256" key="4">
    <source>
        <dbReference type="HAMAP-Rule" id="MF_00528"/>
    </source>
</evidence>
<keyword evidence="4" id="KW-0963">Cytoplasm</keyword>
<dbReference type="InterPro" id="IPR003697">
    <property type="entry name" value="Maf-like"/>
</dbReference>
<dbReference type="GeneID" id="98614816"/>
<dbReference type="GO" id="GO:0009117">
    <property type="term" value="P:nucleotide metabolic process"/>
    <property type="evidence" value="ECO:0007669"/>
    <property type="project" value="UniProtKB-KW"/>
</dbReference>
<dbReference type="AlphaFoldDB" id="A0AAW7X485"/>
<protein>
    <recommendedName>
        <fullName evidence="4">dTTP/UTP pyrophosphatase</fullName>
        <shortName evidence="4">dTTPase/UTPase</shortName>
        <ecNumber evidence="4">3.6.1.9</ecNumber>
    </recommendedName>
    <alternativeName>
        <fullName evidence="4">Nucleoside triphosphate pyrophosphatase</fullName>
    </alternativeName>
    <alternativeName>
        <fullName evidence="4">Nucleotide pyrophosphatase</fullName>
        <shortName evidence="4">Nucleotide PPase</shortName>
    </alternativeName>
</protein>
<feature type="site" description="Important for substrate specificity" evidence="4">
    <location>
        <position position="168"/>
    </location>
</feature>
<dbReference type="RefSeq" id="WP_011469662.1">
    <property type="nucleotide sequence ID" value="NZ_CP123764.1"/>
</dbReference>
<dbReference type="SUPFAM" id="SSF52972">
    <property type="entry name" value="ITPase-like"/>
    <property type="match status" value="1"/>
</dbReference>
<dbReference type="InterPro" id="IPR029001">
    <property type="entry name" value="ITPase-like_fam"/>
</dbReference>
<keyword evidence="2 4" id="KW-0378">Hydrolase</keyword>
<dbReference type="SMR" id="A0AAW7X485"/>
<sequence>MTTSSHHNKGDNSADLYLASQSPRRRELLAQIGVKVAVLSVDVAEQREVGESPAQYVQRLAYDKAMAGAKLAATQPRSLPCLGSDTIVVIENRVLEKPRDEEDGVAMLLALSGQTHQVMTAVAVATEAKQLMRLSVTDVTFREISRAEAIEYWRTGEPADKAGGYGIQGLGAVFVRELKGSYTAVVGLPLFETKTLLDAFEVPVWQNLAP</sequence>
<feature type="active site" description="Proton acceptor" evidence="4">
    <location>
        <position position="85"/>
    </location>
</feature>
<dbReference type="PANTHER" id="PTHR43213">
    <property type="entry name" value="BIFUNCTIONAL DTTP/UTP PYROPHOSPHATASE/METHYLTRANSFERASE PROTEIN-RELATED"/>
    <property type="match status" value="1"/>
</dbReference>
<dbReference type="Gene3D" id="3.90.950.10">
    <property type="match status" value="1"/>
</dbReference>
<evidence type="ECO:0000313" key="6">
    <source>
        <dbReference type="Proteomes" id="UP001169760"/>
    </source>
</evidence>
<organism evidence="5 6">
    <name type="scientific">Saccharophagus degradans</name>
    <dbReference type="NCBI Taxonomy" id="86304"/>
    <lineage>
        <taxon>Bacteria</taxon>
        <taxon>Pseudomonadati</taxon>
        <taxon>Pseudomonadota</taxon>
        <taxon>Gammaproteobacteria</taxon>
        <taxon>Cellvibrionales</taxon>
        <taxon>Cellvibrionaceae</taxon>
        <taxon>Saccharophagus</taxon>
    </lineage>
</organism>
<dbReference type="Proteomes" id="UP001169760">
    <property type="component" value="Unassembled WGS sequence"/>
</dbReference>
<dbReference type="Pfam" id="PF02545">
    <property type="entry name" value="Maf"/>
    <property type="match status" value="1"/>
</dbReference>
<comment type="caution">
    <text evidence="5">The sequence shown here is derived from an EMBL/GenBank/DDBJ whole genome shotgun (WGS) entry which is preliminary data.</text>
</comment>
<comment type="function">
    <text evidence="4">Nucleoside triphosphate pyrophosphatase that hydrolyzes dTTP and UTP. May have a dual role in cell division arrest and in preventing the incorporation of modified nucleotides into cellular nucleic acids.</text>
</comment>
<dbReference type="GO" id="GO:0005737">
    <property type="term" value="C:cytoplasm"/>
    <property type="evidence" value="ECO:0007669"/>
    <property type="project" value="UniProtKB-SubCell"/>
</dbReference>
<evidence type="ECO:0000313" key="5">
    <source>
        <dbReference type="EMBL" id="MDO6421441.1"/>
    </source>
</evidence>
<feature type="site" description="Important for substrate specificity" evidence="4">
    <location>
        <position position="24"/>
    </location>
</feature>
<evidence type="ECO:0000256" key="1">
    <source>
        <dbReference type="ARBA" id="ARBA00001968"/>
    </source>
</evidence>
<dbReference type="CDD" id="cd00555">
    <property type="entry name" value="Maf"/>
    <property type="match status" value="1"/>
</dbReference>
<comment type="catalytic activity">
    <reaction evidence="4">
        <text>dTTP + H2O = dTMP + diphosphate + H(+)</text>
        <dbReference type="Rhea" id="RHEA:28534"/>
        <dbReference type="ChEBI" id="CHEBI:15377"/>
        <dbReference type="ChEBI" id="CHEBI:15378"/>
        <dbReference type="ChEBI" id="CHEBI:33019"/>
        <dbReference type="ChEBI" id="CHEBI:37568"/>
        <dbReference type="ChEBI" id="CHEBI:63528"/>
        <dbReference type="EC" id="3.6.1.9"/>
    </reaction>
</comment>
<reference evidence="5" key="1">
    <citation type="submission" date="2023-07" db="EMBL/GenBank/DDBJ databases">
        <title>Genome content predicts the carbon catabolic preferences of heterotrophic bacteria.</title>
        <authorList>
            <person name="Gralka M."/>
        </authorList>
    </citation>
    <scope>NUCLEOTIDE SEQUENCE</scope>
    <source>
        <strain evidence="5">I3M17_2</strain>
    </source>
</reference>
<dbReference type="EC" id="3.6.1.9" evidence="4"/>
<dbReference type="GO" id="GO:0047429">
    <property type="term" value="F:nucleoside triphosphate diphosphatase activity"/>
    <property type="evidence" value="ECO:0007669"/>
    <property type="project" value="UniProtKB-EC"/>
</dbReference>
<evidence type="ECO:0000256" key="3">
    <source>
        <dbReference type="ARBA" id="ARBA00023080"/>
    </source>
</evidence>
<comment type="cofactor">
    <cofactor evidence="1 4">
        <name>a divalent metal cation</name>
        <dbReference type="ChEBI" id="CHEBI:60240"/>
    </cofactor>
</comment>
<comment type="subcellular location">
    <subcellularLocation>
        <location evidence="4">Cytoplasm</location>
    </subcellularLocation>
</comment>
<evidence type="ECO:0000256" key="2">
    <source>
        <dbReference type="ARBA" id="ARBA00022801"/>
    </source>
</evidence>
<comment type="catalytic activity">
    <reaction evidence="4">
        <text>UTP + H2O = UMP + diphosphate + H(+)</text>
        <dbReference type="Rhea" id="RHEA:29395"/>
        <dbReference type="ChEBI" id="CHEBI:15377"/>
        <dbReference type="ChEBI" id="CHEBI:15378"/>
        <dbReference type="ChEBI" id="CHEBI:33019"/>
        <dbReference type="ChEBI" id="CHEBI:46398"/>
        <dbReference type="ChEBI" id="CHEBI:57865"/>
        <dbReference type="EC" id="3.6.1.9"/>
    </reaction>
</comment>